<evidence type="ECO:0008006" key="4">
    <source>
        <dbReference type="Google" id="ProtNLM"/>
    </source>
</evidence>
<evidence type="ECO:0000256" key="1">
    <source>
        <dbReference type="SAM" id="Phobius"/>
    </source>
</evidence>
<gene>
    <name evidence="2" type="ORF">ACFQ5D_12035</name>
</gene>
<keyword evidence="1" id="KW-1133">Transmembrane helix</keyword>
<sequence>MTGVMVLPFTYALAPLPDNAPMQSIILAQIAQTLEFSALTSFFGLLLAQRIGFGAPILKGITGGEKQKGYLNSILGSSVIWGILGGVLVVLLASCSGICPLN</sequence>
<organism evidence="2 3">
    <name type="scientific">Paenibacillus farraposensis</name>
    <dbReference type="NCBI Taxonomy" id="2807095"/>
    <lineage>
        <taxon>Bacteria</taxon>
        <taxon>Bacillati</taxon>
        <taxon>Bacillota</taxon>
        <taxon>Bacilli</taxon>
        <taxon>Bacillales</taxon>
        <taxon>Paenibacillaceae</taxon>
        <taxon>Paenibacillus</taxon>
    </lineage>
</organism>
<feature type="transmembrane region" description="Helical" evidence="1">
    <location>
        <begin position="70"/>
        <end position="93"/>
    </location>
</feature>
<protein>
    <recommendedName>
        <fullName evidence="4">Permease</fullName>
    </recommendedName>
</protein>
<reference evidence="3" key="1">
    <citation type="journal article" date="2019" name="Int. J. Syst. Evol. Microbiol.">
        <title>The Global Catalogue of Microorganisms (GCM) 10K type strain sequencing project: providing services to taxonomists for standard genome sequencing and annotation.</title>
        <authorList>
            <consortium name="The Broad Institute Genomics Platform"/>
            <consortium name="The Broad Institute Genome Sequencing Center for Infectious Disease"/>
            <person name="Wu L."/>
            <person name="Ma J."/>
        </authorList>
    </citation>
    <scope>NUCLEOTIDE SEQUENCE [LARGE SCALE GENOMIC DNA]</scope>
    <source>
        <strain evidence="3">CCM 9147</strain>
    </source>
</reference>
<dbReference type="RefSeq" id="WP_377530579.1">
    <property type="nucleotide sequence ID" value="NZ_JBHTES010000001.1"/>
</dbReference>
<dbReference type="EMBL" id="JBHTNZ010000013">
    <property type="protein sequence ID" value="MFD1462119.1"/>
    <property type="molecule type" value="Genomic_DNA"/>
</dbReference>
<evidence type="ECO:0000313" key="2">
    <source>
        <dbReference type="EMBL" id="MFD1462119.1"/>
    </source>
</evidence>
<accession>A0ABW4DE80</accession>
<name>A0ABW4DE80_9BACL</name>
<dbReference type="Proteomes" id="UP001597340">
    <property type="component" value="Unassembled WGS sequence"/>
</dbReference>
<keyword evidence="1" id="KW-0472">Membrane</keyword>
<keyword evidence="1" id="KW-0812">Transmembrane</keyword>
<evidence type="ECO:0000313" key="3">
    <source>
        <dbReference type="Proteomes" id="UP001597340"/>
    </source>
</evidence>
<comment type="caution">
    <text evidence="2">The sequence shown here is derived from an EMBL/GenBank/DDBJ whole genome shotgun (WGS) entry which is preliminary data.</text>
</comment>
<keyword evidence="3" id="KW-1185">Reference proteome</keyword>
<proteinExistence type="predicted"/>